<comment type="caution">
    <text evidence="8">The sequence shown here is derived from an EMBL/GenBank/DDBJ whole genome shotgun (WGS) entry which is preliminary data.</text>
</comment>
<evidence type="ECO:0000256" key="6">
    <source>
        <dbReference type="SAM" id="Phobius"/>
    </source>
</evidence>
<dbReference type="OrthoDB" id="1930760at2759"/>
<feature type="transmembrane region" description="Helical" evidence="6">
    <location>
        <begin position="283"/>
        <end position="312"/>
    </location>
</feature>
<evidence type="ECO:0000256" key="3">
    <source>
        <dbReference type="ARBA" id="ARBA00022692"/>
    </source>
</evidence>
<keyword evidence="9" id="KW-1185">Reference proteome</keyword>
<dbReference type="PANTHER" id="PTHR43791">
    <property type="entry name" value="PERMEASE-RELATED"/>
    <property type="match status" value="1"/>
</dbReference>
<organism evidence="8 9">
    <name type="scientific">Mycena sanguinolenta</name>
    <dbReference type="NCBI Taxonomy" id="230812"/>
    <lineage>
        <taxon>Eukaryota</taxon>
        <taxon>Fungi</taxon>
        <taxon>Dikarya</taxon>
        <taxon>Basidiomycota</taxon>
        <taxon>Agaricomycotina</taxon>
        <taxon>Agaricomycetes</taxon>
        <taxon>Agaricomycetidae</taxon>
        <taxon>Agaricales</taxon>
        <taxon>Marasmiineae</taxon>
        <taxon>Mycenaceae</taxon>
        <taxon>Mycena</taxon>
    </lineage>
</organism>
<evidence type="ECO:0000313" key="8">
    <source>
        <dbReference type="EMBL" id="KAF7370502.1"/>
    </source>
</evidence>
<dbReference type="GO" id="GO:0022857">
    <property type="term" value="F:transmembrane transporter activity"/>
    <property type="evidence" value="ECO:0007669"/>
    <property type="project" value="InterPro"/>
</dbReference>
<dbReference type="EMBL" id="JACAZH010000004">
    <property type="protein sequence ID" value="KAF7370502.1"/>
    <property type="molecule type" value="Genomic_DNA"/>
</dbReference>
<protein>
    <submittedName>
        <fullName evidence="8">MFS domain-containing protein</fullName>
    </submittedName>
</protein>
<name>A0A8H6Z461_9AGAR</name>
<dbReference type="GO" id="GO:0016020">
    <property type="term" value="C:membrane"/>
    <property type="evidence" value="ECO:0007669"/>
    <property type="project" value="UniProtKB-SubCell"/>
</dbReference>
<dbReference type="GO" id="GO:0016491">
    <property type="term" value="F:oxidoreductase activity"/>
    <property type="evidence" value="ECO:0007669"/>
    <property type="project" value="InterPro"/>
</dbReference>
<dbReference type="Gene3D" id="3.40.30.10">
    <property type="entry name" value="Glutaredoxin"/>
    <property type="match status" value="1"/>
</dbReference>
<proteinExistence type="predicted"/>
<keyword evidence="4 6" id="KW-1133">Transmembrane helix</keyword>
<feature type="domain" description="DSBA-like thioredoxin" evidence="7">
    <location>
        <begin position="420"/>
        <end position="623"/>
    </location>
</feature>
<evidence type="ECO:0000313" key="9">
    <source>
        <dbReference type="Proteomes" id="UP000623467"/>
    </source>
</evidence>
<accession>A0A8H6Z461</accession>
<dbReference type="Proteomes" id="UP000623467">
    <property type="component" value="Unassembled WGS sequence"/>
</dbReference>
<dbReference type="InterPro" id="IPR036259">
    <property type="entry name" value="MFS_trans_sf"/>
</dbReference>
<keyword evidence="5 6" id="KW-0472">Membrane</keyword>
<dbReference type="SUPFAM" id="SSF52833">
    <property type="entry name" value="Thioredoxin-like"/>
    <property type="match status" value="1"/>
</dbReference>
<reference evidence="8" key="1">
    <citation type="submission" date="2020-05" db="EMBL/GenBank/DDBJ databases">
        <title>Mycena genomes resolve the evolution of fungal bioluminescence.</title>
        <authorList>
            <person name="Tsai I.J."/>
        </authorList>
    </citation>
    <scope>NUCLEOTIDE SEQUENCE</scope>
    <source>
        <strain evidence="8">160909Yilan</strain>
    </source>
</reference>
<feature type="transmembrane region" description="Helical" evidence="6">
    <location>
        <begin position="344"/>
        <end position="368"/>
    </location>
</feature>
<evidence type="ECO:0000259" key="7">
    <source>
        <dbReference type="Pfam" id="PF01323"/>
    </source>
</evidence>
<comment type="subcellular location">
    <subcellularLocation>
        <location evidence="1">Membrane</location>
        <topology evidence="1">Multi-pass membrane protein</topology>
    </subcellularLocation>
</comment>
<dbReference type="Pfam" id="PF07690">
    <property type="entry name" value="MFS_1"/>
    <property type="match status" value="1"/>
</dbReference>
<sequence length="644" mass="70830">MESDGTGSPTHSLHKEKSSIEPAGEPALFNASVDTSSVDERRLLRKLDWRLLPWFILLYTLSFLDRSSIGNAKLYNLESQLRMSDSQYLICLTVFFFSYALFEASRFPFNSEMHPSLTQKDSWYKRKELGIRIAILQCATTLAGAFGGLLAAAISNMDGIGGKPAWAWIFILEGLATIVAGVASFWVVQDFPDNAEFLTETERAFVVQRLQGDDQFSASGESLRKQAIMASFRDWKTWLGMVQLMGCDMPLYAFSLFTPSIINQLGEQLSFKSKLLSYLNRCIGFRATVANLLVVPVYAFASIITCGVALYADKHGRRGYCNLAMLLIGAIGYIILVASRNAALSYFAVFVATCGIFPVVPNTIAWIANNCEGSYKRAVTLAMAIGMGNLNGAVSSNVYRARDQPWYPLATALRPLSLQIISDSICPFCYLGFRQITLAMEQAKKENLNLDFKLRFKPFLLDPSLPTGQPMNKRERYAAKFGGAARVEAMEKQMIARGRTVGIEFSYGGSVRQTTDSHRLIAKAYAVGGQPAQLAIVSALFAGYFEHEQDIGEHGFLASCAVKAGVFPTQAEAEAWLGGTEELDGVQKEIQQAYRMGVEGVPFVILDDKYAVSGAQGQETFLDVFRKIAAGTKIAAVDDGDLCQ</sequence>
<dbReference type="CDD" id="cd03024">
    <property type="entry name" value="DsbA_FrnE"/>
    <property type="match status" value="1"/>
</dbReference>
<dbReference type="InterPro" id="IPR036249">
    <property type="entry name" value="Thioredoxin-like_sf"/>
</dbReference>
<evidence type="ECO:0000256" key="2">
    <source>
        <dbReference type="ARBA" id="ARBA00022448"/>
    </source>
</evidence>
<evidence type="ECO:0000256" key="5">
    <source>
        <dbReference type="ARBA" id="ARBA00023136"/>
    </source>
</evidence>
<feature type="transmembrane region" description="Helical" evidence="6">
    <location>
        <begin position="51"/>
        <end position="67"/>
    </location>
</feature>
<evidence type="ECO:0000256" key="1">
    <source>
        <dbReference type="ARBA" id="ARBA00004141"/>
    </source>
</evidence>
<dbReference type="Pfam" id="PF01323">
    <property type="entry name" value="DSBA"/>
    <property type="match status" value="1"/>
</dbReference>
<dbReference type="SUPFAM" id="SSF103473">
    <property type="entry name" value="MFS general substrate transporter"/>
    <property type="match status" value="1"/>
</dbReference>
<dbReference type="PANTHER" id="PTHR43791:SF19">
    <property type="entry name" value="TRANSPORTER, PUTATIVE (AFU_ORTHOLOGUE AFUA_1G01812)-RELATED"/>
    <property type="match status" value="1"/>
</dbReference>
<feature type="transmembrane region" description="Helical" evidence="6">
    <location>
        <begin position="319"/>
        <end position="338"/>
    </location>
</feature>
<keyword evidence="2" id="KW-0813">Transport</keyword>
<feature type="transmembrane region" description="Helical" evidence="6">
    <location>
        <begin position="87"/>
        <end position="109"/>
    </location>
</feature>
<feature type="transmembrane region" description="Helical" evidence="6">
    <location>
        <begin position="166"/>
        <end position="188"/>
    </location>
</feature>
<feature type="transmembrane region" description="Helical" evidence="6">
    <location>
        <begin position="129"/>
        <end position="154"/>
    </location>
</feature>
<gene>
    <name evidence="8" type="ORF">MSAN_00682000</name>
</gene>
<dbReference type="Gene3D" id="1.20.1250.20">
    <property type="entry name" value="MFS general substrate transporter like domains"/>
    <property type="match status" value="2"/>
</dbReference>
<dbReference type="InterPro" id="IPR011701">
    <property type="entry name" value="MFS"/>
</dbReference>
<dbReference type="AlphaFoldDB" id="A0A8H6Z461"/>
<evidence type="ECO:0000256" key="4">
    <source>
        <dbReference type="ARBA" id="ARBA00022989"/>
    </source>
</evidence>
<keyword evidence="3 6" id="KW-0812">Transmembrane</keyword>
<dbReference type="InterPro" id="IPR001853">
    <property type="entry name" value="DSBA-like_thioredoxin_dom"/>
</dbReference>